<feature type="transmembrane region" description="Helical" evidence="11">
    <location>
        <begin position="357"/>
        <end position="378"/>
    </location>
</feature>
<dbReference type="EMBL" id="CP019344">
    <property type="protein sequence ID" value="ARN78273.1"/>
    <property type="molecule type" value="Genomic_DNA"/>
</dbReference>
<feature type="transmembrane region" description="Helical" evidence="11">
    <location>
        <begin position="415"/>
        <end position="436"/>
    </location>
</feature>
<keyword evidence="9 11" id="KW-0472">Membrane</keyword>
<keyword evidence="4" id="KW-0050">Antiport</keyword>
<dbReference type="Pfam" id="PF01554">
    <property type="entry name" value="MatE"/>
    <property type="match status" value="2"/>
</dbReference>
<evidence type="ECO:0000256" key="9">
    <source>
        <dbReference type="ARBA" id="ARBA00023136"/>
    </source>
</evidence>
<feature type="transmembrane region" description="Helical" evidence="11">
    <location>
        <begin position="94"/>
        <end position="113"/>
    </location>
</feature>
<evidence type="ECO:0000256" key="11">
    <source>
        <dbReference type="SAM" id="Phobius"/>
    </source>
</evidence>
<comment type="similarity">
    <text evidence="2">Belongs to the multi antimicrobial extrusion (MATE) (TC 2.A.66.1) family.</text>
</comment>
<feature type="transmembrane region" description="Helical" evidence="11">
    <location>
        <begin position="238"/>
        <end position="260"/>
    </location>
</feature>
<keyword evidence="5" id="KW-1003">Cell membrane</keyword>
<dbReference type="InterPro" id="IPR050222">
    <property type="entry name" value="MATE_MdtK"/>
</dbReference>
<dbReference type="PIRSF" id="PIRSF006603">
    <property type="entry name" value="DinF"/>
    <property type="match status" value="1"/>
</dbReference>
<evidence type="ECO:0000256" key="10">
    <source>
        <dbReference type="ARBA" id="ARBA00031636"/>
    </source>
</evidence>
<name>A0A1W6ML09_9FLAO</name>
<keyword evidence="3" id="KW-0813">Transport</keyword>
<feature type="transmembrane region" description="Helical" evidence="11">
    <location>
        <begin position="390"/>
        <end position="409"/>
    </location>
</feature>
<evidence type="ECO:0000256" key="1">
    <source>
        <dbReference type="ARBA" id="ARBA00004651"/>
    </source>
</evidence>
<evidence type="ECO:0000256" key="5">
    <source>
        <dbReference type="ARBA" id="ARBA00022475"/>
    </source>
</evidence>
<sequence length="445" mass="48806">MPKQSITVKDILKLAIPAIIAGIAEPVISITDLAVIGRMENGAVVALSAVGLVGSFLSAIIWTLAQTKTSISSIISNALGEDRLDSTKELVPQVIWINIVAGSLIYLITAPLAEWIFTLYQAEGDVLKQAVTYYQIRAIGFPMTLCAFALFGLFRGLQNTSWAMTASLIGAAINVVLDIILVHGIPEIIPAMGIEGAAYASLVAQFSLMCIAIYFLYKKTGFSLALKLWKPHEKLGKHLSLTANFFLRTAAINIAIYLSYRFANGYSTSAAATHAILMNIWLFFSFFIDGFANAGNAIGGRLLGSRDAGGLRYLAKTTLLYGVGVAVILSLGCFALYDQIPLFFTDEAPVLEMMSATFWIVILMQPVNAVAFVYDGIFKGWGEAVYLRNLLIFLTIFVFIPTIYIADYLDWKLKAVWVAFFLWMVGRSAVLHFKFYNKVSAIEEQ</sequence>
<dbReference type="PANTHER" id="PTHR43298">
    <property type="entry name" value="MULTIDRUG RESISTANCE PROTEIN NORM-RELATED"/>
    <property type="match status" value="1"/>
</dbReference>
<evidence type="ECO:0000256" key="2">
    <source>
        <dbReference type="ARBA" id="ARBA00010199"/>
    </source>
</evidence>
<dbReference type="GO" id="GO:0015297">
    <property type="term" value="F:antiporter activity"/>
    <property type="evidence" value="ECO:0007669"/>
    <property type="project" value="UniProtKB-KW"/>
</dbReference>
<gene>
    <name evidence="12" type="ORF">BST97_09875</name>
</gene>
<evidence type="ECO:0000313" key="13">
    <source>
        <dbReference type="Proteomes" id="UP000193431"/>
    </source>
</evidence>
<dbReference type="CDD" id="cd13136">
    <property type="entry name" value="MATE_DinF_like"/>
    <property type="match status" value="1"/>
</dbReference>
<dbReference type="STRING" id="331648.BST97_09875"/>
<protein>
    <recommendedName>
        <fullName evidence="10">Multidrug-efflux transporter</fullName>
    </recommendedName>
</protein>
<evidence type="ECO:0000256" key="3">
    <source>
        <dbReference type="ARBA" id="ARBA00022448"/>
    </source>
</evidence>
<keyword evidence="13" id="KW-1185">Reference proteome</keyword>
<dbReference type="InterPro" id="IPR048279">
    <property type="entry name" value="MdtK-like"/>
</dbReference>
<proteinExistence type="inferred from homology"/>
<dbReference type="InterPro" id="IPR044644">
    <property type="entry name" value="DinF-like"/>
</dbReference>
<feature type="transmembrane region" description="Helical" evidence="11">
    <location>
        <begin position="313"/>
        <end position="337"/>
    </location>
</feature>
<evidence type="ECO:0000256" key="8">
    <source>
        <dbReference type="ARBA" id="ARBA00023065"/>
    </source>
</evidence>
<feature type="transmembrane region" description="Helical" evidence="11">
    <location>
        <begin position="272"/>
        <end position="292"/>
    </location>
</feature>
<dbReference type="GO" id="GO:0042910">
    <property type="term" value="F:xenobiotic transmembrane transporter activity"/>
    <property type="evidence" value="ECO:0007669"/>
    <property type="project" value="InterPro"/>
</dbReference>
<evidence type="ECO:0000256" key="7">
    <source>
        <dbReference type="ARBA" id="ARBA00022989"/>
    </source>
</evidence>
<dbReference type="OrthoDB" id="5242355at2"/>
<reference evidence="12 13" key="1">
    <citation type="submission" date="2016-11" db="EMBL/GenBank/DDBJ databases">
        <title>Trade-off between light-utilization and light-protection in marine flavobacteria.</title>
        <authorList>
            <person name="Kumagai Y."/>
        </authorList>
    </citation>
    <scope>NUCLEOTIDE SEQUENCE [LARGE SCALE GENOMIC DNA]</scope>
    <source>
        <strain evidence="12 13">JCM 13191</strain>
    </source>
</reference>
<comment type="subcellular location">
    <subcellularLocation>
        <location evidence="1">Cell membrane</location>
        <topology evidence="1">Multi-pass membrane protein</topology>
    </subcellularLocation>
</comment>
<dbReference type="GO" id="GO:0005886">
    <property type="term" value="C:plasma membrane"/>
    <property type="evidence" value="ECO:0007669"/>
    <property type="project" value="UniProtKB-SubCell"/>
</dbReference>
<dbReference type="NCBIfam" id="TIGR00797">
    <property type="entry name" value="matE"/>
    <property type="match status" value="1"/>
</dbReference>
<evidence type="ECO:0000256" key="4">
    <source>
        <dbReference type="ARBA" id="ARBA00022449"/>
    </source>
</evidence>
<dbReference type="RefSeq" id="WP_085767074.1">
    <property type="nucleotide sequence ID" value="NZ_CP019344.1"/>
</dbReference>
<dbReference type="GO" id="GO:0006811">
    <property type="term" value="P:monoatomic ion transport"/>
    <property type="evidence" value="ECO:0007669"/>
    <property type="project" value="UniProtKB-KW"/>
</dbReference>
<feature type="transmembrane region" description="Helical" evidence="11">
    <location>
        <begin position="42"/>
        <end position="65"/>
    </location>
</feature>
<organism evidence="12 13">
    <name type="scientific">Nonlabens spongiae</name>
    <dbReference type="NCBI Taxonomy" id="331648"/>
    <lineage>
        <taxon>Bacteria</taxon>
        <taxon>Pseudomonadati</taxon>
        <taxon>Bacteroidota</taxon>
        <taxon>Flavobacteriia</taxon>
        <taxon>Flavobacteriales</taxon>
        <taxon>Flavobacteriaceae</taxon>
        <taxon>Nonlabens</taxon>
    </lineage>
</organism>
<evidence type="ECO:0000313" key="12">
    <source>
        <dbReference type="EMBL" id="ARN78273.1"/>
    </source>
</evidence>
<keyword evidence="8" id="KW-0406">Ion transport</keyword>
<accession>A0A1W6ML09</accession>
<dbReference type="PANTHER" id="PTHR43298:SF2">
    <property type="entry name" value="FMN_FAD EXPORTER YEEO-RELATED"/>
    <property type="match status" value="1"/>
</dbReference>
<feature type="transmembrane region" description="Helical" evidence="11">
    <location>
        <begin position="12"/>
        <end position="36"/>
    </location>
</feature>
<dbReference type="Proteomes" id="UP000193431">
    <property type="component" value="Chromosome"/>
</dbReference>
<feature type="transmembrane region" description="Helical" evidence="11">
    <location>
        <begin position="133"/>
        <end position="154"/>
    </location>
</feature>
<dbReference type="InterPro" id="IPR002528">
    <property type="entry name" value="MATE_fam"/>
</dbReference>
<feature type="transmembrane region" description="Helical" evidence="11">
    <location>
        <begin position="197"/>
        <end position="217"/>
    </location>
</feature>
<feature type="transmembrane region" description="Helical" evidence="11">
    <location>
        <begin position="166"/>
        <end position="185"/>
    </location>
</feature>
<keyword evidence="7 11" id="KW-1133">Transmembrane helix</keyword>
<dbReference type="AlphaFoldDB" id="A0A1W6ML09"/>
<evidence type="ECO:0000256" key="6">
    <source>
        <dbReference type="ARBA" id="ARBA00022692"/>
    </source>
</evidence>
<keyword evidence="6 11" id="KW-0812">Transmembrane</keyword>